<dbReference type="EMBL" id="CAADFI010000095">
    <property type="protein sequence ID" value="VFJ96642.1"/>
    <property type="molecule type" value="Genomic_DNA"/>
</dbReference>
<comment type="similarity">
    <text evidence="1">Belongs to the thioesterase family.</text>
</comment>
<dbReference type="EMBL" id="CAADFG010000094">
    <property type="protein sequence ID" value="VFJ95907.1"/>
    <property type="molecule type" value="Genomic_DNA"/>
</dbReference>
<evidence type="ECO:0000259" key="2">
    <source>
        <dbReference type="Pfam" id="PF00975"/>
    </source>
</evidence>
<dbReference type="EMBL" id="CAADFJ010000092">
    <property type="protein sequence ID" value="VFK02473.1"/>
    <property type="molecule type" value="Genomic_DNA"/>
</dbReference>
<evidence type="ECO:0000313" key="5">
    <source>
        <dbReference type="EMBL" id="VFK02473.1"/>
    </source>
</evidence>
<dbReference type="PANTHER" id="PTHR11487:SF0">
    <property type="entry name" value="S-ACYL FATTY ACID SYNTHASE THIOESTERASE, MEDIUM CHAIN"/>
    <property type="match status" value="1"/>
</dbReference>
<protein>
    <submittedName>
        <fullName evidence="3">Medium-chain acyl-[acyl-carrier-protein] hydrolase</fullName>
    </submittedName>
</protein>
<sequence length="253" mass="27938">MTTNHWIAGTANPQANARLFCLPFAGGGTLTYRKWHQHLPPEIELRPVRLPGREGRFDEACYRKARPLAQALASALAPYLDLPFAFFGHSMGALLSFELARELRRRGTPEPFCLMASGRRAPQLHLSQAPTPLHTLSDPALIDKLRSYGGTPKAVLDHDKLMELFLPAIRADFAIVETYVHAPEAPFDCAIRAFGGEMDTGTERAALDAWREQTTGSFALRLFPGDHFYLNKFDGAPLAQAVAEELESLLAGK</sequence>
<evidence type="ECO:0000313" key="3">
    <source>
        <dbReference type="EMBL" id="VFJ95907.1"/>
    </source>
</evidence>
<proteinExistence type="inferred from homology"/>
<dbReference type="PANTHER" id="PTHR11487">
    <property type="entry name" value="THIOESTERASE"/>
    <property type="match status" value="1"/>
</dbReference>
<dbReference type="AlphaFoldDB" id="A0A450UTP9"/>
<organism evidence="3">
    <name type="scientific">Candidatus Kentrum eta</name>
    <dbReference type="NCBI Taxonomy" id="2126337"/>
    <lineage>
        <taxon>Bacteria</taxon>
        <taxon>Pseudomonadati</taxon>
        <taxon>Pseudomonadota</taxon>
        <taxon>Gammaproteobacteria</taxon>
        <taxon>Candidatus Kentrum</taxon>
    </lineage>
</organism>
<dbReference type="InterPro" id="IPR029058">
    <property type="entry name" value="AB_hydrolase_fold"/>
</dbReference>
<dbReference type="SUPFAM" id="SSF53474">
    <property type="entry name" value="alpha/beta-Hydrolases"/>
    <property type="match status" value="1"/>
</dbReference>
<evidence type="ECO:0000313" key="4">
    <source>
        <dbReference type="EMBL" id="VFJ96642.1"/>
    </source>
</evidence>
<dbReference type="InterPro" id="IPR001031">
    <property type="entry name" value="Thioesterase"/>
</dbReference>
<accession>A0A450UTP9</accession>
<evidence type="ECO:0000256" key="1">
    <source>
        <dbReference type="ARBA" id="ARBA00007169"/>
    </source>
</evidence>
<feature type="domain" description="Thioesterase" evidence="2">
    <location>
        <begin position="18"/>
        <end position="247"/>
    </location>
</feature>
<keyword evidence="3" id="KW-0378">Hydrolase</keyword>
<dbReference type="Gene3D" id="3.40.50.1820">
    <property type="entry name" value="alpha/beta hydrolase"/>
    <property type="match status" value="1"/>
</dbReference>
<reference evidence="3" key="1">
    <citation type="submission" date="2019-02" db="EMBL/GenBank/DDBJ databases">
        <authorList>
            <person name="Gruber-Vodicka R. H."/>
            <person name="Seah K. B. B."/>
        </authorList>
    </citation>
    <scope>NUCLEOTIDE SEQUENCE</scope>
    <source>
        <strain evidence="5">BECK_SA2B12</strain>
        <strain evidence="3">BECK_SA2B15</strain>
        <strain evidence="4">BECK_SA2B20</strain>
    </source>
</reference>
<dbReference type="InterPro" id="IPR012223">
    <property type="entry name" value="TEII"/>
</dbReference>
<dbReference type="Pfam" id="PF00975">
    <property type="entry name" value="Thioesterase"/>
    <property type="match status" value="1"/>
</dbReference>
<dbReference type="GO" id="GO:0008610">
    <property type="term" value="P:lipid biosynthetic process"/>
    <property type="evidence" value="ECO:0007669"/>
    <property type="project" value="TreeGrafter"/>
</dbReference>
<name>A0A450UTP9_9GAMM</name>
<gene>
    <name evidence="3" type="ORF">BECKH772A_GA0070896_100941</name>
    <name evidence="4" type="ORF">BECKH772B_GA0070898_100951</name>
    <name evidence="5" type="ORF">BECKH772C_GA0070978_100921</name>
</gene>
<dbReference type="GO" id="GO:0016787">
    <property type="term" value="F:hydrolase activity"/>
    <property type="evidence" value="ECO:0007669"/>
    <property type="project" value="UniProtKB-KW"/>
</dbReference>